<name>F4N036_YEREN</name>
<organism evidence="1">
    <name type="scientific">Yersinia enterocolitica W22703</name>
    <dbReference type="NCBI Taxonomy" id="913028"/>
    <lineage>
        <taxon>Bacteria</taxon>
        <taxon>Pseudomonadati</taxon>
        <taxon>Pseudomonadota</taxon>
        <taxon>Gammaproteobacteria</taxon>
        <taxon>Enterobacterales</taxon>
        <taxon>Yersiniaceae</taxon>
        <taxon>Yersinia</taxon>
    </lineage>
</organism>
<dbReference type="EMBL" id="FR718594">
    <property type="protein sequence ID" value="CBX71444.1"/>
    <property type="molecule type" value="Genomic_DNA"/>
</dbReference>
<dbReference type="AlphaFoldDB" id="F4N036"/>
<reference evidence="1" key="1">
    <citation type="journal article" date="2011" name="BMC Genomics">
        <title>Shotgun sequencing of Yersinia enterocolitica strain W22703 (biotype 2, serotype O:9): genomic evidence for oscillation between invertebrates and mammals.</title>
        <authorList>
            <person name="Fuchs T.M."/>
            <person name="Brandt K."/>
            <person name="Starke M."/>
            <person name="Rattei T."/>
        </authorList>
    </citation>
    <scope>NUCLEOTIDE SEQUENCE</scope>
</reference>
<protein>
    <submittedName>
        <fullName evidence="1">Uncharacterized protein</fullName>
    </submittedName>
</protein>
<accession>F4N036</accession>
<proteinExistence type="predicted"/>
<evidence type="ECO:0000313" key="1">
    <source>
        <dbReference type="EMBL" id="CBX71444.1"/>
    </source>
</evidence>
<gene>
    <name evidence="1" type="ORF">YEW_CA08690</name>
</gene>
<sequence>MALAGVSADVKSLEDPALGYPDISTKVQAVIAWYPPINFLKMDEQWKHIGIDGQKHSTADSFESFLMRKQISQVPQDIFAITQPLFINHLIPCGRGSLSACVVPEVLRTT</sequence>